<evidence type="ECO:0000256" key="1">
    <source>
        <dbReference type="SAM" id="Coils"/>
    </source>
</evidence>
<feature type="coiled-coil region" evidence="1">
    <location>
        <begin position="77"/>
        <end position="104"/>
    </location>
</feature>
<accession>A0A7S4GQ09</accession>
<organism evidence="3">
    <name type="scientific">Oxyrrhis marina</name>
    <name type="common">Dinoflagellate</name>
    <dbReference type="NCBI Taxonomy" id="2969"/>
    <lineage>
        <taxon>Eukaryota</taxon>
        <taxon>Sar</taxon>
        <taxon>Alveolata</taxon>
        <taxon>Dinophyceae</taxon>
        <taxon>Oxyrrhinales</taxon>
        <taxon>Oxyrrhinaceae</taxon>
        <taxon>Oxyrrhis</taxon>
    </lineage>
</organism>
<name>A0A7S4GQ09_OXYMA</name>
<evidence type="ECO:0000313" key="3">
    <source>
        <dbReference type="EMBL" id="CAE0843471.1"/>
    </source>
</evidence>
<sequence length="285" mass="30910">MAGATSAVAENFGAGIAAIGGGGVFSETFHQLRALREEHDRLLNDVEAVRTVVEAREAALPVEFQQSFGPIGDLSEKARLQEAIAKLSVEAGRLARENQELREASISTHAQVVALEARTGLQTPPMSPTPSTPKTGSAEKPSKKDPDGLDSLIVGHLQDAGVDVGKILAGMANNEMPSELQLAQLDLEIQLLSIEEQSQQSNASKWRMRSLRLEDRMQHNAARQAAIEEELRAIGEELVGVNKQAEDCMAEAEAHYREASAWRQAVDDAQYPVPRPPAHDPEDEE</sequence>
<keyword evidence="1" id="KW-0175">Coiled coil</keyword>
<proteinExistence type="predicted"/>
<evidence type="ECO:0000256" key="2">
    <source>
        <dbReference type="SAM" id="MobiDB-lite"/>
    </source>
</evidence>
<protein>
    <submittedName>
        <fullName evidence="3">Uncharacterized protein</fullName>
    </submittedName>
</protein>
<feature type="region of interest" description="Disordered" evidence="2">
    <location>
        <begin position="261"/>
        <end position="285"/>
    </location>
</feature>
<gene>
    <name evidence="3" type="ORF">OMAR00294_LOCUS2521</name>
</gene>
<feature type="region of interest" description="Disordered" evidence="2">
    <location>
        <begin position="117"/>
        <end position="149"/>
    </location>
</feature>
<dbReference type="EMBL" id="HBJB01003073">
    <property type="protein sequence ID" value="CAE0843471.1"/>
    <property type="molecule type" value="Transcribed_RNA"/>
</dbReference>
<dbReference type="AlphaFoldDB" id="A0A7S4GQ09"/>
<reference evidence="3" key="1">
    <citation type="submission" date="2021-01" db="EMBL/GenBank/DDBJ databases">
        <authorList>
            <person name="Corre E."/>
            <person name="Pelletier E."/>
            <person name="Niang G."/>
            <person name="Scheremetjew M."/>
            <person name="Finn R."/>
            <person name="Kale V."/>
            <person name="Holt S."/>
            <person name="Cochrane G."/>
            <person name="Meng A."/>
            <person name="Brown T."/>
            <person name="Cohen L."/>
        </authorList>
    </citation>
    <scope>NUCLEOTIDE SEQUENCE</scope>
    <source>
        <strain evidence="3">LB1974</strain>
    </source>
</reference>